<evidence type="ECO:0000313" key="1">
    <source>
        <dbReference type="EMBL" id="CAA9432224.1"/>
    </source>
</evidence>
<dbReference type="AlphaFoldDB" id="A0A6J4Q2F8"/>
<name>A0A6J4Q2F8_9ACTN</name>
<gene>
    <name evidence="1" type="ORF">AVDCRST_MAG01-01-2972</name>
</gene>
<accession>A0A6J4Q2F8</accession>
<proteinExistence type="predicted"/>
<sequence>CTPPGAEGCAGGLAESPVIVCSCAPGSCARRRARPGSTTFSTSSSLILPVRVRSRIRPYPSRGFG</sequence>
<organism evidence="1">
    <name type="scientific">uncultured Rubrobacteraceae bacterium</name>
    <dbReference type="NCBI Taxonomy" id="349277"/>
    <lineage>
        <taxon>Bacteria</taxon>
        <taxon>Bacillati</taxon>
        <taxon>Actinomycetota</taxon>
        <taxon>Rubrobacteria</taxon>
        <taxon>Rubrobacterales</taxon>
        <taxon>Rubrobacteraceae</taxon>
        <taxon>environmental samples</taxon>
    </lineage>
</organism>
<feature type="non-terminal residue" evidence="1">
    <location>
        <position position="1"/>
    </location>
</feature>
<protein>
    <submittedName>
        <fullName evidence="1">Uncharacterized protein</fullName>
    </submittedName>
</protein>
<dbReference type="EMBL" id="CADCUW010000396">
    <property type="protein sequence ID" value="CAA9432224.1"/>
    <property type="molecule type" value="Genomic_DNA"/>
</dbReference>
<reference evidence="1" key="1">
    <citation type="submission" date="2020-02" db="EMBL/GenBank/DDBJ databases">
        <authorList>
            <person name="Meier V. D."/>
        </authorList>
    </citation>
    <scope>NUCLEOTIDE SEQUENCE</scope>
    <source>
        <strain evidence="1">AVDCRST_MAG01</strain>
    </source>
</reference>
<feature type="non-terminal residue" evidence="1">
    <location>
        <position position="65"/>
    </location>
</feature>